<gene>
    <name evidence="2" type="ORF">AVDCRST_MAG77-4503</name>
</gene>
<reference evidence="2" key="1">
    <citation type="submission" date="2020-02" db="EMBL/GenBank/DDBJ databases">
        <authorList>
            <person name="Meier V. D."/>
        </authorList>
    </citation>
    <scope>NUCLEOTIDE SEQUENCE</scope>
    <source>
        <strain evidence="2">AVDCRST_MAG77</strain>
    </source>
</reference>
<dbReference type="InterPro" id="IPR006311">
    <property type="entry name" value="TAT_signal"/>
</dbReference>
<organism evidence="2">
    <name type="scientific">uncultured Chloroflexota bacterium</name>
    <dbReference type="NCBI Taxonomy" id="166587"/>
    <lineage>
        <taxon>Bacteria</taxon>
        <taxon>Bacillati</taxon>
        <taxon>Chloroflexota</taxon>
        <taxon>environmental samples</taxon>
    </lineage>
</organism>
<dbReference type="AlphaFoldDB" id="A0A6J4JVF1"/>
<dbReference type="PROSITE" id="PS51318">
    <property type="entry name" value="TAT"/>
    <property type="match status" value="1"/>
</dbReference>
<proteinExistence type="predicted"/>
<accession>A0A6J4JVF1</accession>
<dbReference type="EMBL" id="CADCTC010000237">
    <property type="protein sequence ID" value="CAA9288589.1"/>
    <property type="molecule type" value="Genomic_DNA"/>
</dbReference>
<name>A0A6J4JVF1_9CHLR</name>
<feature type="region of interest" description="Disordered" evidence="1">
    <location>
        <begin position="28"/>
        <end position="75"/>
    </location>
</feature>
<dbReference type="PROSITE" id="PS51257">
    <property type="entry name" value="PROKAR_LIPOPROTEIN"/>
    <property type="match status" value="1"/>
</dbReference>
<protein>
    <submittedName>
        <fullName evidence="2">Uncharacterized protein</fullName>
    </submittedName>
</protein>
<feature type="compositionally biased region" description="Low complexity" evidence="1">
    <location>
        <begin position="33"/>
        <end position="46"/>
    </location>
</feature>
<evidence type="ECO:0000313" key="2">
    <source>
        <dbReference type="EMBL" id="CAA9288589.1"/>
    </source>
</evidence>
<sequence>MGTRRRALELVAGGAAVLGTAACVPGAPADGSARAQGAEPAASAPQPAQPPQLGSTEVVAPSPTPGKPFVANAFPPPDQLDNTEWLYFRETGHYVALGFKGYFERSGGVGTFGLPLTEEIVEDGQTVQYFQRARMTWTTGPAHTPLEGEPHLEAVGLAAARQRATPPRIARVDVPRLQDQMPVHAMPNSEELVTRLPQDAQLRVTGERRGPDGETWFAVRLWNAVDGYVKVDGLAFTPAPPKPPATGGAAAAPWKPTLPPPQGPFPLQARGRTRAAVDVAGEADTPAIGRLAANTPLGVRAWRTDVQGRAWVQLDGGPGVSDGSWILAERFTPEAPDPLTARAASGQPLADLVRGTGMWFTYDVLRETPVAHVIATARANGFSFLAPELGTSRRGYWASEHYDRLLPAAHDAGLKVIPWVYPWLVDLPGDLDLALKALRHATPSGDRPDALGVDLEENLDEGANRAFSQLLRAMAGPEACLAAIVYQPQIASGRQTAYAALAESFNVLVPMSYWHGRPIRYTRQDAYTYVADSVRLIRERVGRRETPVAVIGQTFEWFSRNEIGPHNPTRDEIRGSIDAVRDTGALGIGYFNWYSTTPEEWDAIRGE</sequence>
<evidence type="ECO:0000256" key="1">
    <source>
        <dbReference type="SAM" id="MobiDB-lite"/>
    </source>
</evidence>